<feature type="transmembrane region" description="Helical" evidence="16">
    <location>
        <begin position="97"/>
        <end position="115"/>
    </location>
</feature>
<dbReference type="InterPro" id="IPR003945">
    <property type="entry name" value="NU5C-like"/>
</dbReference>
<evidence type="ECO:0000256" key="5">
    <source>
        <dbReference type="ARBA" id="ARBA00022660"/>
    </source>
</evidence>
<dbReference type="EC" id="7.1.1.2" evidence="2 16"/>
<evidence type="ECO:0000256" key="10">
    <source>
        <dbReference type="ARBA" id="ARBA00022989"/>
    </source>
</evidence>
<dbReference type="InterPro" id="IPR001516">
    <property type="entry name" value="Proton_antipo_N"/>
</dbReference>
<comment type="subcellular location">
    <subcellularLocation>
        <location evidence="1">Mitochondrion inner membrane</location>
        <topology evidence="1">Multi-pass membrane protein</topology>
    </subcellularLocation>
</comment>
<feature type="transmembrane region" description="Helical" evidence="16">
    <location>
        <begin position="492"/>
        <end position="514"/>
    </location>
</feature>
<evidence type="ECO:0000256" key="6">
    <source>
        <dbReference type="ARBA" id="ARBA00022692"/>
    </source>
</evidence>
<sequence length="588" mass="63153">MKLVSKDISWVSVGCLPLVWASTFLLSSLFLCFIWLGGVVSTAVVVEWEFFIACGFSLSILLLLDFLGVLFSFVVCLISGCVFIFSISYMEGDKFGSLFYSLVAAFVVAMNVLILVPNLSFVLLGWDLLGIVSFLLVVYYQNGVSVGAGMLTVLMNRIGDVFLVLAIGFSSSAGVWGTLEVSQVCGTSVCCGDFVDWGSMTKSAQIPFSVWLPAAMAAPTPVSALVHSSTLVTVGVYFLFRHYHILMCVDGLLSFLSKVGCLTLLMASLGACFELDVKKLVALSTLSHLGFMVYILGVGYPVLSVFHLLSHALFKSLLFLCAGHYMHEVGCSQDIRQMAGVGWGSSPLIMACTLVGFNSLCGVPYLSGFYSKDAILEGSITSCVGALEVLCLVVGAGASCFYVMRFLLYSIFGPLGGLPGMGGSSSSGFVAVPVFILAIGSVCFSYVMQEVWVEVSLSFNLSFLTKMSLFLIMNLGTLTLVSNVISFSYDEYGLFCVLSKQLVFIKLFLSSMWFFRWSVFVVPGFWLSCSSATVGALEMGWMEVLGGSGVGGSFAKFGSSLWAVEGITVLNMLRLAGSILLLLGVSYL</sequence>
<evidence type="ECO:0000256" key="14">
    <source>
        <dbReference type="ARBA" id="ARBA00023136"/>
    </source>
</evidence>
<dbReference type="GO" id="GO:0008137">
    <property type="term" value="F:NADH dehydrogenase (ubiquinone) activity"/>
    <property type="evidence" value="ECO:0007669"/>
    <property type="project" value="UniProtKB-EC"/>
</dbReference>
<feature type="transmembrane region" description="Helical" evidence="16">
    <location>
        <begin position="12"/>
        <end position="36"/>
    </location>
</feature>
<dbReference type="EMBL" id="KX091842">
    <property type="protein sequence ID" value="AOX13203.1"/>
    <property type="molecule type" value="Genomic_DNA"/>
</dbReference>
<keyword evidence="9" id="KW-0249">Electron transport</keyword>
<evidence type="ECO:0000256" key="1">
    <source>
        <dbReference type="ARBA" id="ARBA00004448"/>
    </source>
</evidence>
<dbReference type="Pfam" id="PF00662">
    <property type="entry name" value="Proton_antipo_N"/>
    <property type="match status" value="1"/>
</dbReference>
<keyword evidence="14 16" id="KW-0472">Membrane</keyword>
<keyword evidence="5" id="KW-0679">Respiratory chain</keyword>
<keyword evidence="11 16" id="KW-0520">NAD</keyword>
<evidence type="ECO:0000256" key="3">
    <source>
        <dbReference type="ARBA" id="ARBA00021096"/>
    </source>
</evidence>
<comment type="function">
    <text evidence="16">Core subunit of the mitochondrial membrane respiratory chain NADH dehydrogenase (Complex I) which catalyzes electron transfer from NADH through the respiratory chain, using ubiquinone as an electron acceptor. Essential for the catalytic activity and assembly of complex I.</text>
</comment>
<keyword evidence="13 16" id="KW-0496">Mitochondrion</keyword>
<proteinExistence type="inferred from homology"/>
<evidence type="ECO:0000256" key="12">
    <source>
        <dbReference type="ARBA" id="ARBA00023075"/>
    </source>
</evidence>
<dbReference type="GO" id="GO:0042773">
    <property type="term" value="P:ATP synthesis coupled electron transport"/>
    <property type="evidence" value="ECO:0007669"/>
    <property type="project" value="InterPro"/>
</dbReference>
<feature type="transmembrane region" description="Helical" evidence="16">
    <location>
        <begin position="252"/>
        <end position="271"/>
    </location>
</feature>
<dbReference type="InterPro" id="IPR010934">
    <property type="entry name" value="NADH_DH_su5_C"/>
</dbReference>
<dbReference type="GO" id="GO:0003954">
    <property type="term" value="F:NADH dehydrogenase activity"/>
    <property type="evidence" value="ECO:0007669"/>
    <property type="project" value="TreeGrafter"/>
</dbReference>
<evidence type="ECO:0000256" key="7">
    <source>
        <dbReference type="ARBA" id="ARBA00022792"/>
    </source>
</evidence>
<feature type="transmembrane region" description="Helical" evidence="16">
    <location>
        <begin position="429"/>
        <end position="447"/>
    </location>
</feature>
<keyword evidence="6 16" id="KW-0812">Transmembrane</keyword>
<geneLocation type="mitochondrion" evidence="20"/>
<feature type="transmembrane region" description="Helical" evidence="16">
    <location>
        <begin position="291"/>
        <end position="309"/>
    </location>
</feature>
<keyword evidence="12 16" id="KW-0830">Ubiquinone</keyword>
<protein>
    <recommendedName>
        <fullName evidence="3 16">NADH-ubiquinone oxidoreductase chain 5</fullName>
        <ecNumber evidence="2 16">7.1.1.2</ecNumber>
    </recommendedName>
</protein>
<evidence type="ECO:0000259" key="17">
    <source>
        <dbReference type="Pfam" id="PF00361"/>
    </source>
</evidence>
<dbReference type="InterPro" id="IPR001750">
    <property type="entry name" value="ND/Mrp_TM"/>
</dbReference>
<evidence type="ECO:0000256" key="15">
    <source>
        <dbReference type="ARBA" id="ARBA00049551"/>
    </source>
</evidence>
<feature type="domain" description="NADH:quinone oxidoreductase/Mrp antiporter transmembrane" evidence="17">
    <location>
        <begin position="118"/>
        <end position="387"/>
    </location>
</feature>
<feature type="transmembrane region" description="Helical" evidence="16">
    <location>
        <begin position="386"/>
        <end position="408"/>
    </location>
</feature>
<dbReference type="Pfam" id="PF00361">
    <property type="entry name" value="Proton_antipo_M"/>
    <property type="match status" value="1"/>
</dbReference>
<feature type="transmembrane region" description="Helical" evidence="16">
    <location>
        <begin position="222"/>
        <end position="240"/>
    </location>
</feature>
<gene>
    <name evidence="20" type="primary">ND5</name>
</gene>
<dbReference type="Pfam" id="PF06455">
    <property type="entry name" value="NADH5_C"/>
    <property type="match status" value="1"/>
</dbReference>
<organism evidence="20">
    <name type="scientific">Lamprotula caveata</name>
    <dbReference type="NCBI Taxonomy" id="265750"/>
    <lineage>
        <taxon>Eukaryota</taxon>
        <taxon>Metazoa</taxon>
        <taxon>Spiralia</taxon>
        <taxon>Lophotrochozoa</taxon>
        <taxon>Mollusca</taxon>
        <taxon>Bivalvia</taxon>
        <taxon>Autobranchia</taxon>
        <taxon>Heteroconchia</taxon>
        <taxon>Palaeoheterodonta</taxon>
        <taxon>Unionida</taxon>
        <taxon>Unionoidea</taxon>
        <taxon>Unionidae</taxon>
        <taxon>Gonideinae</taxon>
        <taxon>Lamprotula</taxon>
    </lineage>
</organism>
<feature type="transmembrane region" description="Helical" evidence="16">
    <location>
        <begin position="562"/>
        <end position="585"/>
    </location>
</feature>
<evidence type="ECO:0000256" key="9">
    <source>
        <dbReference type="ARBA" id="ARBA00022982"/>
    </source>
</evidence>
<feature type="transmembrane region" description="Helical" evidence="16">
    <location>
        <begin position="161"/>
        <end position="179"/>
    </location>
</feature>
<accession>A0A4Y1JU47</accession>
<feature type="transmembrane region" description="Helical" evidence="16">
    <location>
        <begin position="56"/>
        <end position="85"/>
    </location>
</feature>
<dbReference type="GO" id="GO:0015990">
    <property type="term" value="P:electron transport coupled proton transport"/>
    <property type="evidence" value="ECO:0007669"/>
    <property type="project" value="TreeGrafter"/>
</dbReference>
<keyword evidence="10 16" id="KW-1133">Transmembrane helix</keyword>
<evidence type="ECO:0000256" key="4">
    <source>
        <dbReference type="ARBA" id="ARBA00022448"/>
    </source>
</evidence>
<dbReference type="PANTHER" id="PTHR42829:SF2">
    <property type="entry name" value="NADH-UBIQUINONE OXIDOREDUCTASE CHAIN 5"/>
    <property type="match status" value="1"/>
</dbReference>
<keyword evidence="7" id="KW-0999">Mitochondrion inner membrane</keyword>
<evidence type="ECO:0000256" key="8">
    <source>
        <dbReference type="ARBA" id="ARBA00022967"/>
    </source>
</evidence>
<feature type="domain" description="NADH dehydrogenase subunit 5 C-terminal" evidence="19">
    <location>
        <begin position="402"/>
        <end position="559"/>
    </location>
</feature>
<reference evidence="20" key="1">
    <citation type="submission" date="2016-04" db="EMBL/GenBank/DDBJ databases">
        <authorList>
            <person name="Han Z.Y."/>
            <person name="Wang G.L."/>
            <person name="Li J.L."/>
        </authorList>
    </citation>
    <scope>NUCLEOTIDE SEQUENCE</scope>
    <source>
        <tissue evidence="20">Gonad</tissue>
    </source>
</reference>
<dbReference type="GO" id="GO:0005743">
    <property type="term" value="C:mitochondrial inner membrane"/>
    <property type="evidence" value="ECO:0007669"/>
    <property type="project" value="UniProtKB-SubCell"/>
</dbReference>
<evidence type="ECO:0000313" key="20">
    <source>
        <dbReference type="EMBL" id="AOX13203.1"/>
    </source>
</evidence>
<comment type="catalytic activity">
    <reaction evidence="15 16">
        <text>a ubiquinone + NADH + 5 H(+)(in) = a ubiquinol + NAD(+) + 4 H(+)(out)</text>
        <dbReference type="Rhea" id="RHEA:29091"/>
        <dbReference type="Rhea" id="RHEA-COMP:9565"/>
        <dbReference type="Rhea" id="RHEA-COMP:9566"/>
        <dbReference type="ChEBI" id="CHEBI:15378"/>
        <dbReference type="ChEBI" id="CHEBI:16389"/>
        <dbReference type="ChEBI" id="CHEBI:17976"/>
        <dbReference type="ChEBI" id="CHEBI:57540"/>
        <dbReference type="ChEBI" id="CHEBI:57945"/>
        <dbReference type="EC" id="7.1.1.2"/>
    </reaction>
</comment>
<feature type="domain" description="NADH-Ubiquinone oxidoreductase (complex I) chain 5 N-terminal" evidence="18">
    <location>
        <begin position="55"/>
        <end position="99"/>
    </location>
</feature>
<dbReference type="PANTHER" id="PTHR42829">
    <property type="entry name" value="NADH-UBIQUINONE OXIDOREDUCTASE CHAIN 5"/>
    <property type="match status" value="1"/>
</dbReference>
<name>A0A4Y1JU47_9BIVA</name>
<evidence type="ECO:0000259" key="19">
    <source>
        <dbReference type="Pfam" id="PF06455"/>
    </source>
</evidence>
<evidence type="ECO:0000256" key="16">
    <source>
        <dbReference type="RuleBase" id="RU003404"/>
    </source>
</evidence>
<evidence type="ECO:0000256" key="11">
    <source>
        <dbReference type="ARBA" id="ARBA00023027"/>
    </source>
</evidence>
<feature type="transmembrane region" description="Helical" evidence="16">
    <location>
        <begin position="520"/>
        <end position="541"/>
    </location>
</feature>
<keyword evidence="4 16" id="KW-0813">Transport</keyword>
<keyword evidence="8" id="KW-1278">Translocase</keyword>
<feature type="transmembrane region" description="Helical" evidence="16">
    <location>
        <begin position="348"/>
        <end position="366"/>
    </location>
</feature>
<dbReference type="PRINTS" id="PR01434">
    <property type="entry name" value="NADHDHGNASE5"/>
</dbReference>
<evidence type="ECO:0000256" key="13">
    <source>
        <dbReference type="ARBA" id="ARBA00023128"/>
    </source>
</evidence>
<evidence type="ECO:0000256" key="2">
    <source>
        <dbReference type="ARBA" id="ARBA00012944"/>
    </source>
</evidence>
<comment type="similarity">
    <text evidence="16">Belongs to the complex I subunit 5 family.</text>
</comment>
<evidence type="ECO:0000259" key="18">
    <source>
        <dbReference type="Pfam" id="PF00662"/>
    </source>
</evidence>
<dbReference type="AlphaFoldDB" id="A0A4Y1JU47"/>